<evidence type="ECO:0000256" key="6">
    <source>
        <dbReference type="SAM" id="Phobius"/>
    </source>
</evidence>
<keyword evidence="4 6" id="KW-0472">Membrane</keyword>
<dbReference type="SUPFAM" id="SSF48452">
    <property type="entry name" value="TPR-like"/>
    <property type="match status" value="1"/>
</dbReference>
<accession>A0A3D4VBH1</accession>
<feature type="domain" description="RagB/SusD" evidence="7">
    <location>
        <begin position="339"/>
        <end position="415"/>
    </location>
</feature>
<evidence type="ECO:0000256" key="1">
    <source>
        <dbReference type="ARBA" id="ARBA00004442"/>
    </source>
</evidence>
<evidence type="ECO:0000313" key="9">
    <source>
        <dbReference type="Proteomes" id="UP000264071"/>
    </source>
</evidence>
<keyword evidence="6" id="KW-0812">Transmembrane</keyword>
<dbReference type="AlphaFoldDB" id="A0A3D4VBH1"/>
<keyword evidence="3" id="KW-0732">Signal</keyword>
<reference evidence="8 9" key="1">
    <citation type="journal article" date="2018" name="Nat. Biotechnol.">
        <title>A standardized bacterial taxonomy based on genome phylogeny substantially revises the tree of life.</title>
        <authorList>
            <person name="Parks D.H."/>
            <person name="Chuvochina M."/>
            <person name="Waite D.W."/>
            <person name="Rinke C."/>
            <person name="Skarshewski A."/>
            <person name="Chaumeil P.A."/>
            <person name="Hugenholtz P."/>
        </authorList>
    </citation>
    <scope>NUCLEOTIDE SEQUENCE [LARGE SCALE GENOMIC DNA]</scope>
    <source>
        <strain evidence="8">UBA8844</strain>
    </source>
</reference>
<comment type="caution">
    <text evidence="8">The sequence shown here is derived from an EMBL/GenBank/DDBJ whole genome shotgun (WGS) entry which is preliminary data.</text>
</comment>
<dbReference type="InterPro" id="IPR011990">
    <property type="entry name" value="TPR-like_helical_dom_sf"/>
</dbReference>
<evidence type="ECO:0000256" key="5">
    <source>
        <dbReference type="ARBA" id="ARBA00023237"/>
    </source>
</evidence>
<gene>
    <name evidence="8" type="ORF">DGD08_14840</name>
</gene>
<comment type="similarity">
    <text evidence="2">Belongs to the SusD family.</text>
</comment>
<dbReference type="Pfam" id="PF07980">
    <property type="entry name" value="SusD_RagB"/>
    <property type="match status" value="1"/>
</dbReference>
<proteinExistence type="inferred from homology"/>
<dbReference type="InterPro" id="IPR012944">
    <property type="entry name" value="SusD_RagB_dom"/>
</dbReference>
<comment type="subcellular location">
    <subcellularLocation>
        <location evidence="1">Cell outer membrane</location>
    </subcellularLocation>
</comment>
<evidence type="ECO:0000313" key="8">
    <source>
        <dbReference type="EMBL" id="HCT58479.1"/>
    </source>
</evidence>
<feature type="transmembrane region" description="Helical" evidence="6">
    <location>
        <begin position="20"/>
        <end position="43"/>
    </location>
</feature>
<sequence>MGAERAAAASSVRGHRQLQLLIIMTTMTMKVVTAVLAVSVTAACSGFDRLLSVQTPSRLAEESYLVPANAALISSSAVADYECALGGYAVASGMAAGELFDATQTAARWSYDRRNILAVDATYATATCEGIGVFTPINTARYTNDQAVTKLEEWSDAQVPNRQRMIALNSAIAGFSLVLLGEGFCSGTINVGATLTPTQLFDSAEVRFTKAITAATTANDAAILNLAYAGRARARINKANKPGAAEDAARVPVAFVYNATSDATVGRRNNRMFQQNNQSFSVTIATAYRTLNDPRVSLTNQNRLASDQVNQLWTQNKFTSLTASYPIASGIESQLILAEARGGAEGIAILNALRARTGVALPALTAQETANFNEAVAEERRRELFLQGNRWFDVRRFNPTLVPTTGTAYAKGGVYGDQRCWPLPDAEVLANPNARG</sequence>
<dbReference type="EMBL" id="DPIY01000010">
    <property type="protein sequence ID" value="HCT58479.1"/>
    <property type="molecule type" value="Genomic_DNA"/>
</dbReference>
<evidence type="ECO:0000256" key="4">
    <source>
        <dbReference type="ARBA" id="ARBA00023136"/>
    </source>
</evidence>
<dbReference type="Gene3D" id="1.25.40.390">
    <property type="match status" value="1"/>
</dbReference>
<dbReference type="GO" id="GO:0009279">
    <property type="term" value="C:cell outer membrane"/>
    <property type="evidence" value="ECO:0007669"/>
    <property type="project" value="UniProtKB-SubCell"/>
</dbReference>
<keyword evidence="6" id="KW-1133">Transmembrane helix</keyword>
<evidence type="ECO:0000259" key="7">
    <source>
        <dbReference type="Pfam" id="PF07980"/>
    </source>
</evidence>
<dbReference type="Proteomes" id="UP000264071">
    <property type="component" value="Unassembled WGS sequence"/>
</dbReference>
<name>A0A3D4VBH1_9BACT</name>
<keyword evidence="5" id="KW-0998">Cell outer membrane</keyword>
<dbReference type="CDD" id="cd08977">
    <property type="entry name" value="SusD"/>
    <property type="match status" value="1"/>
</dbReference>
<evidence type="ECO:0000256" key="3">
    <source>
        <dbReference type="ARBA" id="ARBA00022729"/>
    </source>
</evidence>
<protein>
    <submittedName>
        <fullName evidence="8">RagB/SusD family nutrient uptake outer membrane protein</fullName>
    </submittedName>
</protein>
<evidence type="ECO:0000256" key="2">
    <source>
        <dbReference type="ARBA" id="ARBA00006275"/>
    </source>
</evidence>
<organism evidence="8 9">
    <name type="scientific">Gemmatimonas aurantiaca</name>
    <dbReference type="NCBI Taxonomy" id="173480"/>
    <lineage>
        <taxon>Bacteria</taxon>
        <taxon>Pseudomonadati</taxon>
        <taxon>Gemmatimonadota</taxon>
        <taxon>Gemmatimonadia</taxon>
        <taxon>Gemmatimonadales</taxon>
        <taxon>Gemmatimonadaceae</taxon>
        <taxon>Gemmatimonas</taxon>
    </lineage>
</organism>